<sequence>MTLELTLVGDTQIIATRQFAAPPSLVYRAHIDPQIIRKWMVGSDGWTIDTISVDARVGGEFTYRYNGPDNDSFAITGTFMELDPGQRILHIERMLMPDPTPDNRIETVFDAQGSGTLMTMTMTLPDAETRQMLMDMGIQTGMEGSYAGLDDAVSG</sequence>
<name>A0ABS8BUJ4_9RHOB</name>
<dbReference type="InterPro" id="IPR013538">
    <property type="entry name" value="ASHA1/2-like_C"/>
</dbReference>
<keyword evidence="4" id="KW-1185">Reference proteome</keyword>
<feature type="domain" description="Activator of Hsp90 ATPase homologue 1/2-like C-terminal" evidence="2">
    <location>
        <begin position="20"/>
        <end position="153"/>
    </location>
</feature>
<dbReference type="SUPFAM" id="SSF55961">
    <property type="entry name" value="Bet v1-like"/>
    <property type="match status" value="1"/>
</dbReference>
<evidence type="ECO:0000256" key="1">
    <source>
        <dbReference type="ARBA" id="ARBA00006817"/>
    </source>
</evidence>
<dbReference type="Gene3D" id="3.30.530.20">
    <property type="match status" value="1"/>
</dbReference>
<dbReference type="Pfam" id="PF08327">
    <property type="entry name" value="AHSA1"/>
    <property type="match status" value="1"/>
</dbReference>
<dbReference type="EMBL" id="JAJATZ010000003">
    <property type="protein sequence ID" value="MCB5199393.1"/>
    <property type="molecule type" value="Genomic_DNA"/>
</dbReference>
<comment type="caution">
    <text evidence="3">The sequence shown here is derived from an EMBL/GenBank/DDBJ whole genome shotgun (WGS) entry which is preliminary data.</text>
</comment>
<proteinExistence type="inferred from homology"/>
<comment type="similarity">
    <text evidence="1">Belongs to the AHA1 family.</text>
</comment>
<reference evidence="3" key="1">
    <citation type="submission" date="2021-10" db="EMBL/GenBank/DDBJ databases">
        <title>Loktanella gaetbuli sp. nov., isolated from a tidal flat.</title>
        <authorList>
            <person name="Park S."/>
            <person name="Yoon J.-H."/>
        </authorList>
    </citation>
    <scope>NUCLEOTIDE SEQUENCE</scope>
    <source>
        <strain evidence="3">TSTF-M6</strain>
    </source>
</reference>
<accession>A0ABS8BUJ4</accession>
<protein>
    <submittedName>
        <fullName evidence="3">SRPBCC domain-containing protein</fullName>
    </submittedName>
</protein>
<gene>
    <name evidence="3" type="ORF">LGQ03_09075</name>
</gene>
<organism evidence="3 4">
    <name type="scientific">Loktanella gaetbuli</name>
    <dbReference type="NCBI Taxonomy" id="2881335"/>
    <lineage>
        <taxon>Bacteria</taxon>
        <taxon>Pseudomonadati</taxon>
        <taxon>Pseudomonadota</taxon>
        <taxon>Alphaproteobacteria</taxon>
        <taxon>Rhodobacterales</taxon>
        <taxon>Roseobacteraceae</taxon>
        <taxon>Loktanella</taxon>
    </lineage>
</organism>
<dbReference type="InterPro" id="IPR023393">
    <property type="entry name" value="START-like_dom_sf"/>
</dbReference>
<dbReference type="Proteomes" id="UP001138961">
    <property type="component" value="Unassembled WGS sequence"/>
</dbReference>
<evidence type="ECO:0000313" key="4">
    <source>
        <dbReference type="Proteomes" id="UP001138961"/>
    </source>
</evidence>
<evidence type="ECO:0000259" key="2">
    <source>
        <dbReference type="Pfam" id="PF08327"/>
    </source>
</evidence>
<evidence type="ECO:0000313" key="3">
    <source>
        <dbReference type="EMBL" id="MCB5199393.1"/>
    </source>
</evidence>
<dbReference type="RefSeq" id="WP_226748136.1">
    <property type="nucleotide sequence ID" value="NZ_JAJATZ010000003.1"/>
</dbReference>